<evidence type="ECO:0000313" key="3">
    <source>
        <dbReference type="Proteomes" id="UP000829560"/>
    </source>
</evidence>
<dbReference type="Proteomes" id="UP000829560">
    <property type="component" value="Chromosome"/>
</dbReference>
<feature type="compositionally biased region" description="Basic and acidic residues" evidence="1">
    <location>
        <begin position="83"/>
        <end position="92"/>
    </location>
</feature>
<protein>
    <submittedName>
        <fullName evidence="2">Regulatory protein GemA</fullName>
    </submittedName>
</protein>
<gene>
    <name evidence="2" type="ORF">MN210_03255</name>
</gene>
<reference evidence="2" key="1">
    <citation type="submission" date="2024-03" db="EMBL/GenBank/DDBJ databases">
        <title>Psychrobacter raelis sp. nov. isolated from a dog with peritonitis.</title>
        <authorList>
            <person name="Schiavone A."/>
            <person name="Manzulli V."/>
            <person name="Camarda A."/>
            <person name="Cafiero M.A."/>
            <person name="Vasco I."/>
            <person name="Marino L."/>
            <person name="Pennuzzi G."/>
            <person name="Serrecchia L."/>
            <person name="Galante D."/>
            <person name="Pugliese N."/>
        </authorList>
    </citation>
    <scope>NUCLEOTIDE SEQUENCE</scope>
    <source>
        <strain evidence="2">PraFG1</strain>
    </source>
</reference>
<dbReference type="AlphaFoldDB" id="A0AAT9PGD6"/>
<dbReference type="EMBL" id="CP093310">
    <property type="protein sequence ID" value="UNK05816.1"/>
    <property type="molecule type" value="Genomic_DNA"/>
</dbReference>
<evidence type="ECO:0000256" key="1">
    <source>
        <dbReference type="SAM" id="MobiDB-lite"/>
    </source>
</evidence>
<feature type="region of interest" description="Disordered" evidence="1">
    <location>
        <begin position="72"/>
        <end position="95"/>
    </location>
</feature>
<organism evidence="2 3">
    <name type="scientific">Psychrobacter raelei</name>
    <dbReference type="NCBI Taxonomy" id="2565531"/>
    <lineage>
        <taxon>Bacteria</taxon>
        <taxon>Pseudomonadati</taxon>
        <taxon>Pseudomonadota</taxon>
        <taxon>Gammaproteobacteria</taxon>
        <taxon>Moraxellales</taxon>
        <taxon>Moraxellaceae</taxon>
        <taxon>Psychrobacter</taxon>
    </lineage>
</organism>
<dbReference type="Pfam" id="PF06252">
    <property type="entry name" value="GemA"/>
    <property type="match status" value="1"/>
</dbReference>
<sequence>MTTNTTTVYKNKLKRTIKTGMHALQLDDATYRDMLANVSLRVSGSAKRSIKNMTLAELNAVIDEMRGKGFEARRGKYSGQKDNSVRNKDEQKLGGQSPMLGKIQALWITMHQQGFVKDGSDNALNAFARKLFNKQRKQDDKPLIINLRGADDRELWRLIETLKSWQQREEAKLRHQNLKDKK</sequence>
<evidence type="ECO:0000313" key="2">
    <source>
        <dbReference type="EMBL" id="UNK05816.1"/>
    </source>
</evidence>
<dbReference type="InterPro" id="IPR009363">
    <property type="entry name" value="Phage_Mu_Gp16"/>
</dbReference>
<dbReference type="KEGG" id="prae:MN210_03255"/>
<keyword evidence="3" id="KW-1185">Reference proteome</keyword>
<name>A0AAT9PGD6_9GAMM</name>
<proteinExistence type="predicted"/>
<dbReference type="RefSeq" id="WP_241879113.1">
    <property type="nucleotide sequence ID" value="NZ_CP093310.2"/>
</dbReference>
<accession>A0AAT9PGD6</accession>